<dbReference type="PANTHER" id="PTHR45661">
    <property type="entry name" value="SURFACE ANTIGEN"/>
    <property type="match status" value="1"/>
</dbReference>
<evidence type="ECO:0000313" key="1">
    <source>
        <dbReference type="EMBL" id="SHH27567.1"/>
    </source>
</evidence>
<keyword evidence="2" id="KW-1185">Reference proteome</keyword>
<dbReference type="InterPro" id="IPR026906">
    <property type="entry name" value="LRR_5"/>
</dbReference>
<protein>
    <submittedName>
        <fullName evidence="1">Leucine rich repeat-containing protein</fullName>
    </submittedName>
</protein>
<dbReference type="Gene3D" id="3.80.10.10">
    <property type="entry name" value="Ribonuclease Inhibitor"/>
    <property type="match status" value="3"/>
</dbReference>
<dbReference type="OrthoDB" id="1824882at2"/>
<dbReference type="EMBL" id="FQWC01000006">
    <property type="protein sequence ID" value="SHH27567.1"/>
    <property type="molecule type" value="Genomic_DNA"/>
</dbReference>
<dbReference type="AlphaFoldDB" id="A0A1M5RMN9"/>
<dbReference type="InterPro" id="IPR053139">
    <property type="entry name" value="Surface_bspA-like"/>
</dbReference>
<dbReference type="SUPFAM" id="SSF52058">
    <property type="entry name" value="L domain-like"/>
    <property type="match status" value="3"/>
</dbReference>
<dbReference type="RefSeq" id="WP_073416957.1">
    <property type="nucleotide sequence ID" value="NZ_FQWC01000006.1"/>
</dbReference>
<dbReference type="Pfam" id="PF13306">
    <property type="entry name" value="LRR_5"/>
    <property type="match status" value="3"/>
</dbReference>
<reference evidence="2" key="1">
    <citation type="submission" date="2016-11" db="EMBL/GenBank/DDBJ databases">
        <authorList>
            <person name="Varghese N."/>
            <person name="Submissions S."/>
        </authorList>
    </citation>
    <scope>NUCLEOTIDE SEQUENCE [LARGE SCALE GENOMIC DNA]</scope>
    <source>
        <strain evidence="2">DSM 17963</strain>
    </source>
</reference>
<dbReference type="STRING" id="370979.SAMN05443663_106259"/>
<dbReference type="Proteomes" id="UP000184071">
    <property type="component" value="Unassembled WGS sequence"/>
</dbReference>
<accession>A0A1M5RMN9</accession>
<dbReference type="InterPro" id="IPR032675">
    <property type="entry name" value="LRR_dom_sf"/>
</dbReference>
<organism evidence="1 2">
    <name type="scientific">Flavobacterium defluvii</name>
    <dbReference type="NCBI Taxonomy" id="370979"/>
    <lineage>
        <taxon>Bacteria</taxon>
        <taxon>Pseudomonadati</taxon>
        <taxon>Bacteroidota</taxon>
        <taxon>Flavobacteriia</taxon>
        <taxon>Flavobacteriales</taxon>
        <taxon>Flavobacteriaceae</taxon>
        <taxon>Flavobacterium</taxon>
    </lineage>
</organism>
<dbReference type="PANTHER" id="PTHR45661:SF3">
    <property type="entry name" value="IG-LIKE DOMAIN-CONTAINING PROTEIN"/>
    <property type="match status" value="1"/>
</dbReference>
<name>A0A1M5RMN9_9FLAO</name>
<proteinExistence type="predicted"/>
<sequence>MGGLLQNTVFGNSNKPNTFIGGVSATINTPVLIAEKLGISSSRIKNFKIKEADIEFTITGGTYEIVKNAFSGNSSITYYNDSLGLVKTLNVSFQNCNKLTNISFPGLTSINGNYAFSGCSSVTAFNFPNLTSINGNYTFANNTSLIELTAPNLVLSVSNKFVFLGSNNLNILNIEKPTGIGDSSFSNTKITSIDLSNCTILEGNAFSQCVLLKNITNMNLVTTIGVNAFYNCSSLLNFSANSLLTINQQSFFNCTSLTNISFPGLTSINGNYAFSGCSSVTAFNFPNLTSINGNYTFANNTSLVELTAPNLVLSVSNKFVFLGSNNLNILNIEKPTGIGDSSFSNTKITSIDLSNCTILEGNAFSQCVLLKNITNMNLVTTIGVNAFYNCSSLLNFSANSLLTINQQSFFNCTSLTNISFPGLTSINGNYAFSGCSSVTAFNFPNLTSINGNYAFANNTSLIELTAPSLLNLGLSTNENFIFYLIKTGSTITVPIVLKTANAGQPDGDLVYASTARGANIIYVAA</sequence>
<gene>
    <name evidence="1" type="ORF">SAMN05443663_106259</name>
</gene>
<evidence type="ECO:0000313" key="2">
    <source>
        <dbReference type="Proteomes" id="UP000184071"/>
    </source>
</evidence>